<dbReference type="EMBL" id="BQFW01000015">
    <property type="protein sequence ID" value="GJJ78615.1"/>
    <property type="molecule type" value="Genomic_DNA"/>
</dbReference>
<gene>
    <name evidence="3" type="ORF">EMPS_10974</name>
</gene>
<protein>
    <submittedName>
        <fullName evidence="3">Centromere protein P</fullName>
    </submittedName>
</protein>
<evidence type="ECO:0000313" key="3">
    <source>
        <dbReference type="EMBL" id="GJJ78615.1"/>
    </source>
</evidence>
<dbReference type="InterPro" id="IPR027801">
    <property type="entry name" value="CENP-P"/>
</dbReference>
<feature type="region of interest" description="Disordered" evidence="2">
    <location>
        <begin position="57"/>
        <end position="92"/>
    </location>
</feature>
<dbReference type="PANTHER" id="PTHR28577:SF1">
    <property type="entry name" value="CENTROMERE PROTEIN P"/>
    <property type="match status" value="1"/>
</dbReference>
<accession>A0A9P3HKV5</accession>
<dbReference type="GO" id="GO:0000775">
    <property type="term" value="C:chromosome, centromeric region"/>
    <property type="evidence" value="ECO:0007669"/>
    <property type="project" value="InterPro"/>
</dbReference>
<dbReference type="Pfam" id="PF13096">
    <property type="entry name" value="CENP-P"/>
    <property type="match status" value="2"/>
</dbReference>
<evidence type="ECO:0000256" key="1">
    <source>
        <dbReference type="SAM" id="Coils"/>
    </source>
</evidence>
<feature type="compositionally biased region" description="Polar residues" evidence="2">
    <location>
        <begin position="66"/>
        <end position="82"/>
    </location>
</feature>
<dbReference type="OrthoDB" id="5976950at2759"/>
<evidence type="ECO:0000256" key="2">
    <source>
        <dbReference type="SAM" id="MobiDB-lite"/>
    </source>
</evidence>
<keyword evidence="1" id="KW-0175">Coiled coil</keyword>
<organism evidence="3 4">
    <name type="scientific">Entomortierella parvispora</name>
    <dbReference type="NCBI Taxonomy" id="205924"/>
    <lineage>
        <taxon>Eukaryota</taxon>
        <taxon>Fungi</taxon>
        <taxon>Fungi incertae sedis</taxon>
        <taxon>Mucoromycota</taxon>
        <taxon>Mortierellomycotina</taxon>
        <taxon>Mortierellomycetes</taxon>
        <taxon>Mortierellales</taxon>
        <taxon>Mortierellaceae</taxon>
        <taxon>Entomortierella</taxon>
    </lineage>
</organism>
<dbReference type="AlphaFoldDB" id="A0A9P3HKV5"/>
<keyword evidence="4" id="KW-1185">Reference proteome</keyword>
<dbReference type="GO" id="GO:0005634">
    <property type="term" value="C:nucleus"/>
    <property type="evidence" value="ECO:0007669"/>
    <property type="project" value="TreeGrafter"/>
</dbReference>
<reference evidence="3" key="2">
    <citation type="journal article" date="2022" name="Microbiol. Resour. Announc.">
        <title>Whole-Genome Sequence of Entomortierella parvispora E1425, a Mucoromycotan Fungus Associated with Burkholderiaceae-Related Endosymbiotic Bacteria.</title>
        <authorList>
            <person name="Herlambang A."/>
            <person name="Guo Y."/>
            <person name="Takashima Y."/>
            <person name="Narisawa K."/>
            <person name="Ohta H."/>
            <person name="Nishizawa T."/>
        </authorList>
    </citation>
    <scope>NUCLEOTIDE SEQUENCE</scope>
    <source>
        <strain evidence="3">E1425</strain>
    </source>
</reference>
<comment type="caution">
    <text evidence="3">The sequence shown here is derived from an EMBL/GenBank/DDBJ whole genome shotgun (WGS) entry which is preliminary data.</text>
</comment>
<reference evidence="3" key="1">
    <citation type="submission" date="2021-11" db="EMBL/GenBank/DDBJ databases">
        <authorList>
            <person name="Herlambang A."/>
            <person name="Guo Y."/>
            <person name="Takashima Y."/>
            <person name="Nishizawa T."/>
        </authorList>
    </citation>
    <scope>NUCLEOTIDE SEQUENCE</scope>
    <source>
        <strain evidence="3">E1425</strain>
    </source>
</reference>
<dbReference type="PANTHER" id="PTHR28577">
    <property type="entry name" value="CENTROMERE PROTEIN P"/>
    <property type="match status" value="1"/>
</dbReference>
<dbReference type="GO" id="GO:0034080">
    <property type="term" value="P:CENP-A containing chromatin assembly"/>
    <property type="evidence" value="ECO:0007669"/>
    <property type="project" value="InterPro"/>
</dbReference>
<evidence type="ECO:0000313" key="4">
    <source>
        <dbReference type="Proteomes" id="UP000827284"/>
    </source>
</evidence>
<sequence length="440" mass="48768">MENDRARTPTRNTSLAPIYGRDITPTVNIGSFSPFGSSWDLPSTSVSRAGVADALAASESPGVRSHPNSTFASMVSSTNNSHSHGDDPMSTGSRMDDADDLHIQKSVILEQLRNMTSEVDRLESRLQAAKRKRARAVAAAIERHQRIQETEAVEMRTVLGSINSMTLSETKKDKTSTTEVPFSKTLLGSMSAPTLSTVNIEAIRRLQDFTNVTFTSIHNRIVSTSETGVRVREYQMTGSCFHLEFDVHFNVEEPSLELAKVRVTVPRGSRAELSHLVSRTERNSQLLLFFQTLSQYAQMDRDRSNLINNLAKRFPELVKSNHSPKSTGAGRGAKSIRSRLPSLETLPGGPGVQTLVFCGPRMSSPELILQWVIHVTKEGRVAPRIQLLPRMHQKWKLADTKLTLDEIPSQFTRLLQLKGTEEATAVLLQCVYGRTSGDEE</sequence>
<proteinExistence type="predicted"/>
<dbReference type="Proteomes" id="UP000827284">
    <property type="component" value="Unassembled WGS sequence"/>
</dbReference>
<feature type="coiled-coil region" evidence="1">
    <location>
        <begin position="105"/>
        <end position="139"/>
    </location>
</feature>
<name>A0A9P3HKV5_9FUNG</name>